<feature type="domain" description="Radical SAM core" evidence="4">
    <location>
        <begin position="27"/>
        <end position="252"/>
    </location>
</feature>
<dbReference type="HOGENOM" id="CLU_015525_2_0_2"/>
<dbReference type="PROSITE" id="PS51918">
    <property type="entry name" value="RADICAL_SAM"/>
    <property type="match status" value="1"/>
</dbReference>
<dbReference type="SUPFAM" id="SSF102114">
    <property type="entry name" value="Radical SAM enzymes"/>
    <property type="match status" value="1"/>
</dbReference>
<dbReference type="InterPro" id="IPR058240">
    <property type="entry name" value="rSAM_sf"/>
</dbReference>
<sequence>MSGLWYDISAPRYEAKQAKSIIHPFAVRGYTGMTINPYQGCQHRCAYCYATYEWSPEFYDKVYAKSNAPEVLEKELQSWKGSTINPVMVASATDAYQPAELKYGLTRRCVQVLQKYNVPYYVFTKSAIIERDLELHRRYAHNCFVVWSITTANERIRRVVEPGTPPAERIFAVIKKFTDAGVPCGVNVDPIMPLVTDTDEELDAVVDCCKEAGVKYVFGAMLRMREDIWDRMKLALRLLGIPDGERRYRQIYEIKEPLAKPYIACNKEYGKKVTDRLYKKIESRGLCPDFPDHVRPQDIDRSCAGQTTMLSFTETSSD</sequence>
<keyword evidence="3" id="KW-0411">Iron-sulfur</keyword>
<keyword evidence="6" id="KW-1185">Reference proteome</keyword>
<dbReference type="Gene3D" id="3.80.30.30">
    <property type="match status" value="1"/>
</dbReference>
<dbReference type="Proteomes" id="UP000027093">
    <property type="component" value="Chromosome"/>
</dbReference>
<dbReference type="GO" id="GO:0046872">
    <property type="term" value="F:metal ion binding"/>
    <property type="evidence" value="ECO:0007669"/>
    <property type="project" value="UniProtKB-KW"/>
</dbReference>
<dbReference type="KEGG" id="nvn:NVIE_012390"/>
<dbReference type="SFLD" id="SFLDS00029">
    <property type="entry name" value="Radical_SAM"/>
    <property type="match status" value="1"/>
</dbReference>
<dbReference type="GeneID" id="74946499"/>
<protein>
    <recommendedName>
        <fullName evidence="4">Radical SAM core domain-containing protein</fullName>
    </recommendedName>
</protein>
<dbReference type="GO" id="GO:0051536">
    <property type="term" value="F:iron-sulfur cluster binding"/>
    <property type="evidence" value="ECO:0007669"/>
    <property type="project" value="UniProtKB-KW"/>
</dbReference>
<evidence type="ECO:0000256" key="1">
    <source>
        <dbReference type="ARBA" id="ARBA00022723"/>
    </source>
</evidence>
<dbReference type="EMBL" id="CP007536">
    <property type="protein sequence ID" value="AIC15473.1"/>
    <property type="molecule type" value="Genomic_DNA"/>
</dbReference>
<proteinExistence type="predicted"/>
<evidence type="ECO:0000259" key="4">
    <source>
        <dbReference type="PROSITE" id="PS51918"/>
    </source>
</evidence>
<dbReference type="AlphaFoldDB" id="A0A060HIX7"/>
<evidence type="ECO:0000256" key="3">
    <source>
        <dbReference type="ARBA" id="ARBA00023014"/>
    </source>
</evidence>
<dbReference type="InterPro" id="IPR006638">
    <property type="entry name" value="Elp3/MiaA/NifB-like_rSAM"/>
</dbReference>
<dbReference type="STRING" id="926571.NVIE_012390"/>
<keyword evidence="1" id="KW-0479">Metal-binding</keyword>
<dbReference type="CDD" id="cd01335">
    <property type="entry name" value="Radical_SAM"/>
    <property type="match status" value="1"/>
</dbReference>
<dbReference type="Pfam" id="PF04055">
    <property type="entry name" value="Radical_SAM"/>
    <property type="match status" value="1"/>
</dbReference>
<gene>
    <name evidence="5" type="ORF">NVIE_012390</name>
</gene>
<dbReference type="PANTHER" id="PTHR43432">
    <property type="entry name" value="SLR0285 PROTEIN"/>
    <property type="match status" value="1"/>
</dbReference>
<reference evidence="5 6" key="1">
    <citation type="journal article" date="2014" name="Int. J. Syst. Evol. Microbiol.">
        <title>Nitrososphaera viennensis gen. nov., sp. nov., an aerobic and mesophilic, ammonia-oxidizing archaeon from soil and a member of the archaeal phylum Thaumarchaeota.</title>
        <authorList>
            <person name="Stieglmeier M."/>
            <person name="Klingl A."/>
            <person name="Alves R.J."/>
            <person name="Rittmann S.K."/>
            <person name="Melcher M."/>
            <person name="Leisch N."/>
            <person name="Schleper C."/>
        </authorList>
    </citation>
    <scope>NUCLEOTIDE SEQUENCE [LARGE SCALE GENOMIC DNA]</scope>
    <source>
        <strain evidence="5">EN76</strain>
    </source>
</reference>
<dbReference type="PANTHER" id="PTHR43432:SF3">
    <property type="entry name" value="SLR0285 PROTEIN"/>
    <property type="match status" value="1"/>
</dbReference>
<dbReference type="RefSeq" id="WP_075054474.1">
    <property type="nucleotide sequence ID" value="NZ_CP007536.1"/>
</dbReference>
<keyword evidence="2" id="KW-0408">Iron</keyword>
<evidence type="ECO:0000256" key="2">
    <source>
        <dbReference type="ARBA" id="ARBA00023004"/>
    </source>
</evidence>
<evidence type="ECO:0000313" key="6">
    <source>
        <dbReference type="Proteomes" id="UP000027093"/>
    </source>
</evidence>
<organism evidence="5 6">
    <name type="scientific">Nitrososphaera viennensis EN76</name>
    <dbReference type="NCBI Taxonomy" id="926571"/>
    <lineage>
        <taxon>Archaea</taxon>
        <taxon>Nitrososphaerota</taxon>
        <taxon>Nitrososphaeria</taxon>
        <taxon>Nitrososphaerales</taxon>
        <taxon>Nitrososphaeraceae</taxon>
        <taxon>Nitrososphaera</taxon>
    </lineage>
</organism>
<dbReference type="InterPro" id="IPR007197">
    <property type="entry name" value="rSAM"/>
</dbReference>
<dbReference type="SFLD" id="SFLDG01084">
    <property type="entry name" value="Uncharacterised_Radical_SAM_Su"/>
    <property type="match status" value="1"/>
</dbReference>
<dbReference type="OrthoDB" id="15538at2157"/>
<dbReference type="GO" id="GO:0003824">
    <property type="term" value="F:catalytic activity"/>
    <property type="evidence" value="ECO:0007669"/>
    <property type="project" value="InterPro"/>
</dbReference>
<evidence type="ECO:0000313" key="5">
    <source>
        <dbReference type="EMBL" id="AIC15473.1"/>
    </source>
</evidence>
<dbReference type="SMART" id="SM00729">
    <property type="entry name" value="Elp3"/>
    <property type="match status" value="1"/>
</dbReference>
<name>A0A060HIX7_9ARCH</name>
<accession>A0A060HIX7</accession>
<dbReference type="InterPro" id="IPR040086">
    <property type="entry name" value="MJ0683-like"/>
</dbReference>